<dbReference type="PANTHER" id="PTHR38471:SF2">
    <property type="entry name" value="FOUR HELIX BUNDLE PROTEIN"/>
    <property type="match status" value="1"/>
</dbReference>
<dbReference type="InterPro" id="IPR036583">
    <property type="entry name" value="23S_rRNA_IVS_sf"/>
</dbReference>
<dbReference type="AlphaFoldDB" id="A0A2M6XCV3"/>
<proteinExistence type="predicted"/>
<sequence length="135" mass="15499">MDSNIVHSTKCIERMENPPSSHKNLIVYQKAKTLTIDVINYFANAKLDRVSEILIKQLIRAVSSIGANIAEGYGRHYSKSYHQFLGIARGSSFEADYWLEIILETNKFDEQIIKKFKDTNEELIKILTTLMKNTS</sequence>
<dbReference type="EMBL" id="PEYO01000017">
    <property type="protein sequence ID" value="PIU03466.1"/>
    <property type="molecule type" value="Genomic_DNA"/>
</dbReference>
<dbReference type="Proteomes" id="UP000228996">
    <property type="component" value="Unassembled WGS sequence"/>
</dbReference>
<dbReference type="InterPro" id="IPR012657">
    <property type="entry name" value="23S_rRNA-intervening_sequence"/>
</dbReference>
<dbReference type="SUPFAM" id="SSF158446">
    <property type="entry name" value="IVS-encoded protein-like"/>
    <property type="match status" value="1"/>
</dbReference>
<dbReference type="Gene3D" id="1.20.1440.60">
    <property type="entry name" value="23S rRNA-intervening sequence"/>
    <property type="match status" value="1"/>
</dbReference>
<evidence type="ECO:0000313" key="2">
    <source>
        <dbReference type="Proteomes" id="UP000228996"/>
    </source>
</evidence>
<dbReference type="Pfam" id="PF05635">
    <property type="entry name" value="23S_rRNA_IVP"/>
    <property type="match status" value="1"/>
</dbReference>
<evidence type="ECO:0000313" key="1">
    <source>
        <dbReference type="EMBL" id="PIU03466.1"/>
    </source>
</evidence>
<protein>
    <submittedName>
        <fullName evidence="1">Four helix bundle protein</fullName>
    </submittedName>
</protein>
<name>A0A2M6XCV3_9BACT</name>
<reference evidence="2" key="1">
    <citation type="submission" date="2017-09" db="EMBL/GenBank/DDBJ databases">
        <title>Depth-based differentiation of microbial function through sediment-hosted aquifers and enrichment of novel symbionts in the deep terrestrial subsurface.</title>
        <authorList>
            <person name="Probst A.J."/>
            <person name="Ladd B."/>
            <person name="Jarett J.K."/>
            <person name="Geller-Mcgrath D.E."/>
            <person name="Sieber C.M.K."/>
            <person name="Emerson J.B."/>
            <person name="Anantharaman K."/>
            <person name="Thomas B.C."/>
            <person name="Malmstrom R."/>
            <person name="Stieglmeier M."/>
            <person name="Klingl A."/>
            <person name="Woyke T."/>
            <person name="Ryan C.M."/>
            <person name="Banfield J.F."/>
        </authorList>
    </citation>
    <scope>NUCLEOTIDE SEQUENCE [LARGE SCALE GENOMIC DNA]</scope>
</reference>
<gene>
    <name evidence="1" type="ORF">COT44_03410</name>
</gene>
<accession>A0A2M6XCV3</accession>
<dbReference type="PANTHER" id="PTHR38471">
    <property type="entry name" value="FOUR HELIX BUNDLE PROTEIN"/>
    <property type="match status" value="1"/>
</dbReference>
<dbReference type="CDD" id="cd16377">
    <property type="entry name" value="23S_rRNA_IVP_like"/>
    <property type="match status" value="1"/>
</dbReference>
<dbReference type="NCBIfam" id="TIGR02436">
    <property type="entry name" value="four helix bundle protein"/>
    <property type="match status" value="1"/>
</dbReference>
<comment type="caution">
    <text evidence="1">The sequence shown here is derived from an EMBL/GenBank/DDBJ whole genome shotgun (WGS) entry which is preliminary data.</text>
</comment>
<organism evidence="1 2">
    <name type="scientific">Candidatus Shapirobacteria bacterium CG08_land_8_20_14_0_20_39_18</name>
    <dbReference type="NCBI Taxonomy" id="1974883"/>
    <lineage>
        <taxon>Bacteria</taxon>
        <taxon>Candidatus Shapironibacteriota</taxon>
    </lineage>
</organism>